<dbReference type="EMBL" id="GL988046">
    <property type="protein sequence ID" value="EGS18148.1"/>
    <property type="molecule type" value="Genomic_DNA"/>
</dbReference>
<gene>
    <name evidence="2" type="ORF">CTHT_0061630</name>
</gene>
<proteinExistence type="predicted"/>
<dbReference type="AlphaFoldDB" id="G0SFD2"/>
<dbReference type="OrthoDB" id="4574604at2759"/>
<name>G0SFD2_CHATD</name>
<reference evidence="2 3" key="1">
    <citation type="journal article" date="2011" name="Cell">
        <title>Insight into structure and assembly of the nuclear pore complex by utilizing the genome of a eukaryotic thermophile.</title>
        <authorList>
            <person name="Amlacher S."/>
            <person name="Sarges P."/>
            <person name="Flemming D."/>
            <person name="van Noort V."/>
            <person name="Kunze R."/>
            <person name="Devos D.P."/>
            <person name="Arumugam M."/>
            <person name="Bork P."/>
            <person name="Hurt E."/>
        </authorList>
    </citation>
    <scope>NUCLEOTIDE SEQUENCE [LARGE SCALE GENOMIC DNA]</scope>
    <source>
        <strain evidence="3">DSM 1495 / CBS 144.50 / IMI 039719</strain>
    </source>
</reference>
<feature type="compositionally biased region" description="Low complexity" evidence="1">
    <location>
        <begin position="27"/>
        <end position="43"/>
    </location>
</feature>
<feature type="region of interest" description="Disordered" evidence="1">
    <location>
        <begin position="25"/>
        <end position="46"/>
    </location>
</feature>
<dbReference type="Proteomes" id="UP000008066">
    <property type="component" value="Unassembled WGS sequence"/>
</dbReference>
<dbReference type="GeneID" id="18260201"/>
<dbReference type="OMA" id="MEVVRIM"/>
<keyword evidence="3" id="KW-1185">Reference proteome</keyword>
<organism evidence="3">
    <name type="scientific">Chaetomium thermophilum (strain DSM 1495 / CBS 144.50 / IMI 039719)</name>
    <name type="common">Thermochaetoides thermophila</name>
    <dbReference type="NCBI Taxonomy" id="759272"/>
    <lineage>
        <taxon>Eukaryota</taxon>
        <taxon>Fungi</taxon>
        <taxon>Dikarya</taxon>
        <taxon>Ascomycota</taxon>
        <taxon>Pezizomycotina</taxon>
        <taxon>Sordariomycetes</taxon>
        <taxon>Sordariomycetidae</taxon>
        <taxon>Sordariales</taxon>
        <taxon>Chaetomiaceae</taxon>
        <taxon>Thermochaetoides</taxon>
    </lineage>
</organism>
<dbReference type="HOGENOM" id="CLU_035834_0_0_1"/>
<protein>
    <submittedName>
        <fullName evidence="2">Uncharacterized protein</fullName>
    </submittedName>
</protein>
<dbReference type="KEGG" id="cthr:CTHT_0061630"/>
<dbReference type="RefSeq" id="XP_006696479.1">
    <property type="nucleotide sequence ID" value="XM_006696416.1"/>
</dbReference>
<evidence type="ECO:0000256" key="1">
    <source>
        <dbReference type="SAM" id="MobiDB-lite"/>
    </source>
</evidence>
<sequence>MTEIQQPIKDPVSLMLRLHNMEIGEVTSDGDSETGQSTSSTSSFRSIEDLPAELRDEVFSHIPDLPTLIALIKASPVMYHHYRHNQGKIIRACMCRELEGLYVDAYASLMVRQIPTGVHGRDQHAVDFLDKYRKWLGSGESFQDALFADLGELYRLVEFHVQVVHPLARMYTEWALANLGRDIGVGLEEEGKGENKAKGPGDGDRGMTRVLSRSEERRLFQAIYRHEIFSRAFGFRDLRAGTLRADLVNTFFFGLFEPWECEAIGCFNMFLRDRYQAVLDQMDEDVREIEQKLERRGVNETTHSAGRLKSSICHMKDDLSFREHIADRLTNVWSLKVAVQVFTANDPAHILRQMKVITGMTEASLLKVVTDRILNNFTDATVYHCLKKETQAMRRREMAAAGRIYPRDAAEGRGDALTFTGDEPVPVGPPIAWVLSWKGRYFNLYGGYVPESLRRWGLQVITAAQPVF</sequence>
<accession>G0SFD2</accession>
<evidence type="ECO:0000313" key="3">
    <source>
        <dbReference type="Proteomes" id="UP000008066"/>
    </source>
</evidence>
<evidence type="ECO:0000313" key="2">
    <source>
        <dbReference type="EMBL" id="EGS18148.1"/>
    </source>
</evidence>